<dbReference type="EMBL" id="JAHDYR010000025">
    <property type="protein sequence ID" value="KAG9393330.1"/>
    <property type="molecule type" value="Genomic_DNA"/>
</dbReference>
<feature type="repeat" description="WD" evidence="1">
    <location>
        <begin position="418"/>
        <end position="450"/>
    </location>
</feature>
<dbReference type="SMART" id="SM00320">
    <property type="entry name" value="WD40"/>
    <property type="match status" value="7"/>
</dbReference>
<dbReference type="InterPro" id="IPR050995">
    <property type="entry name" value="WD-F-box_domain-protein"/>
</dbReference>
<accession>A0A8J6AWH4</accession>
<dbReference type="PROSITE" id="PS50082">
    <property type="entry name" value="WD_REPEATS_2"/>
    <property type="match status" value="2"/>
</dbReference>
<proteinExistence type="predicted"/>
<feature type="region of interest" description="Disordered" evidence="3">
    <location>
        <begin position="50"/>
        <end position="71"/>
    </location>
</feature>
<dbReference type="Pfam" id="PF00400">
    <property type="entry name" value="WD40"/>
    <property type="match status" value="5"/>
</dbReference>
<name>A0A8J6AWH4_9EUKA</name>
<dbReference type="PANTHER" id="PTHR14604">
    <property type="entry name" value="WD40 REPEAT PF20"/>
    <property type="match status" value="1"/>
</dbReference>
<feature type="region of interest" description="Disordered" evidence="3">
    <location>
        <begin position="1"/>
        <end position="34"/>
    </location>
</feature>
<evidence type="ECO:0000256" key="1">
    <source>
        <dbReference type="PROSITE-ProRule" id="PRU00221"/>
    </source>
</evidence>
<keyword evidence="5" id="KW-1185">Reference proteome</keyword>
<dbReference type="PANTHER" id="PTHR14604:SF3">
    <property type="entry name" value="SPERM-ASSOCIATED ANTIGEN 16 PROTEIN"/>
    <property type="match status" value="1"/>
</dbReference>
<dbReference type="AlphaFoldDB" id="A0A8J6AWH4"/>
<feature type="coiled-coil region" evidence="2">
    <location>
        <begin position="114"/>
        <end position="148"/>
    </location>
</feature>
<evidence type="ECO:0000256" key="2">
    <source>
        <dbReference type="SAM" id="Coils"/>
    </source>
</evidence>
<dbReference type="SUPFAM" id="SSF50978">
    <property type="entry name" value="WD40 repeat-like"/>
    <property type="match status" value="1"/>
</dbReference>
<protein>
    <submittedName>
        <fullName evidence="4">WD domain G-beta repeat</fullName>
    </submittedName>
</protein>
<evidence type="ECO:0000313" key="4">
    <source>
        <dbReference type="EMBL" id="KAG9393330.1"/>
    </source>
</evidence>
<evidence type="ECO:0000313" key="5">
    <source>
        <dbReference type="Proteomes" id="UP000717585"/>
    </source>
</evidence>
<feature type="region of interest" description="Disordered" evidence="3">
    <location>
        <begin position="222"/>
        <end position="254"/>
    </location>
</feature>
<comment type="caution">
    <text evidence="4">The sequence shown here is derived from an EMBL/GenBank/DDBJ whole genome shotgun (WGS) entry which is preliminary data.</text>
</comment>
<dbReference type="InterPro" id="IPR015943">
    <property type="entry name" value="WD40/YVTN_repeat-like_dom_sf"/>
</dbReference>
<dbReference type="CDD" id="cd00200">
    <property type="entry name" value="WD40"/>
    <property type="match status" value="1"/>
</dbReference>
<evidence type="ECO:0000256" key="3">
    <source>
        <dbReference type="SAM" id="MobiDB-lite"/>
    </source>
</evidence>
<keyword evidence="2" id="KW-0175">Coiled coil</keyword>
<dbReference type="InterPro" id="IPR036322">
    <property type="entry name" value="WD40_repeat_dom_sf"/>
</dbReference>
<sequence>MTSSRRRTQTMADEDEFKDVQLSDSSDSDEDSLKQLKLDMISKDVEKFQMTESNTVVPKPPRPAQDGNRPDTIEDFIRNFLSRTNMSETLEAFQEEWHDAQARNAGMMDEALSLPSVYAENQALEERIRAMQQEMRRLQALAADSKKVYSRLSNARDYQKMNHRRVVLDKHKIMRQVKQKLHKIDAAEPELLEMTRKYEVAMRERMVTKLERDRLADRLATLEKSVAVEEPKEETPPPPDRTPKKKKRKTLTMGPDDEERIYEAWDTAYNMERTRVEMFHCVRSITAHDSGVNGIYTLCNNGEDVMLLTAGNDGTWKLFDGTPGGSDTPVIVGHGHADWLSSVSMGIHDGGTKATIVSTGGGDNRVIMYDATTGLGSVLATEEAPLWASDFHHSGEFFLTAGHRVVKLWDVERSCFSTREHTCAVNSVRFRPLSNLFCTASADNSVSIWDPRVDASCVATMFHSTAVNDAIFSPDGQRLLSCDASGYIAVHDIRATKTALDTIPPVAFPTSQGGYGANSIAVDPSGQTVVVGTNANEIRVLNLEGEQNSISTLDSSPHVDAVNAVRIHSDAMRTLLYTASSDGSVKIWST</sequence>
<gene>
    <name evidence="4" type="ORF">J8273_3464</name>
</gene>
<organism evidence="4 5">
    <name type="scientific">Carpediemonas membranifera</name>
    <dbReference type="NCBI Taxonomy" id="201153"/>
    <lineage>
        <taxon>Eukaryota</taxon>
        <taxon>Metamonada</taxon>
        <taxon>Carpediemonas-like organisms</taxon>
        <taxon>Carpediemonas</taxon>
    </lineage>
</organism>
<dbReference type="OrthoDB" id="538223at2759"/>
<dbReference type="PROSITE" id="PS50294">
    <property type="entry name" value="WD_REPEATS_REGION"/>
    <property type="match status" value="2"/>
</dbReference>
<dbReference type="Gene3D" id="2.130.10.10">
    <property type="entry name" value="YVTN repeat-like/Quinoprotein amine dehydrogenase"/>
    <property type="match status" value="3"/>
</dbReference>
<dbReference type="InterPro" id="IPR001680">
    <property type="entry name" value="WD40_rpt"/>
</dbReference>
<keyword evidence="1" id="KW-0853">WD repeat</keyword>
<feature type="repeat" description="WD" evidence="1">
    <location>
        <begin position="555"/>
        <end position="590"/>
    </location>
</feature>
<dbReference type="Proteomes" id="UP000717585">
    <property type="component" value="Unassembled WGS sequence"/>
</dbReference>
<reference evidence="4" key="1">
    <citation type="submission" date="2021-05" db="EMBL/GenBank/DDBJ databases">
        <title>A free-living protist that lacks canonical eukaryotic 1 DNA replication and segregation systems.</title>
        <authorList>
            <person name="Salas-Leiva D.E."/>
            <person name="Tromer E.C."/>
            <person name="Curtis B.A."/>
            <person name="Jerlstrom-Hultqvist J."/>
            <person name="Kolisko M."/>
            <person name="Yi Z."/>
            <person name="Salas-Leiva J.S."/>
            <person name="Gallot-Lavallee L."/>
            <person name="Kops G.J.P.L."/>
            <person name="Archibald J.M."/>
            <person name="Simpson A.G.B."/>
            <person name="Roger A.J."/>
        </authorList>
    </citation>
    <scope>NUCLEOTIDE SEQUENCE</scope>
    <source>
        <strain evidence="4">BICM</strain>
    </source>
</reference>
<feature type="compositionally biased region" description="Basic and acidic residues" evidence="3">
    <location>
        <begin position="222"/>
        <end position="235"/>
    </location>
</feature>